<protein>
    <recommendedName>
        <fullName evidence="1">DUF7053 domain-containing protein</fullName>
    </recommendedName>
</protein>
<name>A0A1Y2E4E8_9PEZI</name>
<reference evidence="2 3" key="1">
    <citation type="submission" date="2016-07" db="EMBL/GenBank/DDBJ databases">
        <title>Pervasive Adenine N6-methylation of Active Genes in Fungi.</title>
        <authorList>
            <consortium name="DOE Joint Genome Institute"/>
            <person name="Mondo S.J."/>
            <person name="Dannebaum R.O."/>
            <person name="Kuo R.C."/>
            <person name="Labutti K."/>
            <person name="Haridas S."/>
            <person name="Kuo A."/>
            <person name="Salamov A."/>
            <person name="Ahrendt S.R."/>
            <person name="Lipzen A."/>
            <person name="Sullivan W."/>
            <person name="Andreopoulos W.B."/>
            <person name="Clum A."/>
            <person name="Lindquist E."/>
            <person name="Daum C."/>
            <person name="Ramamoorthy G.K."/>
            <person name="Gryganskyi A."/>
            <person name="Culley D."/>
            <person name="Magnuson J.K."/>
            <person name="James T.Y."/>
            <person name="O'Malley M.A."/>
            <person name="Stajich J.E."/>
            <person name="Spatafora J.W."/>
            <person name="Visel A."/>
            <person name="Grigoriev I.V."/>
        </authorList>
    </citation>
    <scope>NUCLEOTIDE SEQUENCE [LARGE SCALE GENOMIC DNA]</scope>
    <source>
        <strain evidence="2 3">CBS 129021</strain>
    </source>
</reference>
<sequence length="179" mass="19749">MSFLISTANLTKTTGIPLPVSKATAIAILHDHDIFLNTDPHVVKYTSLAPAVATDVAKARAEYKIPAAVDPIVGTPPVRVYEMLDHVPNPVWSSEVVSREELVNYGEGLWTRVKSPMGVVMETFWFARERKDGGCELVQEVCVSCNRMLMGLVKSQVEENFQVIHDKLIEAMVKKQGAA</sequence>
<dbReference type="OrthoDB" id="4794810at2759"/>
<dbReference type="InParanoid" id="A0A1Y2E4E8"/>
<evidence type="ECO:0000313" key="3">
    <source>
        <dbReference type="Proteomes" id="UP000193689"/>
    </source>
</evidence>
<dbReference type="InterPro" id="IPR055481">
    <property type="entry name" value="DUF7053"/>
</dbReference>
<proteinExistence type="predicted"/>
<feature type="domain" description="DUF7053" evidence="1">
    <location>
        <begin position="7"/>
        <end position="172"/>
    </location>
</feature>
<dbReference type="AlphaFoldDB" id="A0A1Y2E4E8"/>
<keyword evidence="3" id="KW-1185">Reference proteome</keyword>
<evidence type="ECO:0000313" key="2">
    <source>
        <dbReference type="EMBL" id="ORY66224.1"/>
    </source>
</evidence>
<dbReference type="Proteomes" id="UP000193689">
    <property type="component" value="Unassembled WGS sequence"/>
</dbReference>
<dbReference type="EMBL" id="MCFJ01000005">
    <property type="protein sequence ID" value="ORY66224.1"/>
    <property type="molecule type" value="Genomic_DNA"/>
</dbReference>
<dbReference type="Pfam" id="PF23155">
    <property type="entry name" value="DUF7053"/>
    <property type="match status" value="1"/>
</dbReference>
<dbReference type="RefSeq" id="XP_040717188.1">
    <property type="nucleotide sequence ID" value="XM_040859978.1"/>
</dbReference>
<accession>A0A1Y2E4E8</accession>
<comment type="caution">
    <text evidence="2">The sequence shown here is derived from an EMBL/GenBank/DDBJ whole genome shotgun (WGS) entry which is preliminary data.</text>
</comment>
<dbReference type="PANTHER" id="PTHR38117:SF1">
    <property type="entry name" value="DUF3074 DOMAIN-CONTAINING PROTEIN"/>
    <property type="match status" value="1"/>
</dbReference>
<gene>
    <name evidence="2" type="ORF">BCR38DRAFT_429626</name>
</gene>
<evidence type="ECO:0000259" key="1">
    <source>
        <dbReference type="Pfam" id="PF23155"/>
    </source>
</evidence>
<dbReference type="PANTHER" id="PTHR38117">
    <property type="entry name" value="NACHT AND WD40 DOMAIN PROTEIN"/>
    <property type="match status" value="1"/>
</dbReference>
<dbReference type="GeneID" id="63776190"/>
<organism evidence="2 3">
    <name type="scientific">Pseudomassariella vexata</name>
    <dbReference type="NCBI Taxonomy" id="1141098"/>
    <lineage>
        <taxon>Eukaryota</taxon>
        <taxon>Fungi</taxon>
        <taxon>Dikarya</taxon>
        <taxon>Ascomycota</taxon>
        <taxon>Pezizomycotina</taxon>
        <taxon>Sordariomycetes</taxon>
        <taxon>Xylariomycetidae</taxon>
        <taxon>Amphisphaeriales</taxon>
        <taxon>Pseudomassariaceae</taxon>
        <taxon>Pseudomassariella</taxon>
    </lineage>
</organism>